<dbReference type="Proteomes" id="UP000236291">
    <property type="component" value="Unassembled WGS sequence"/>
</dbReference>
<dbReference type="InterPro" id="IPR044250">
    <property type="entry name" value="MenF-like"/>
</dbReference>
<dbReference type="STRING" id="57577.A0A2K3JQY5"/>
<feature type="non-terminal residue" evidence="1">
    <location>
        <position position="1"/>
    </location>
</feature>
<dbReference type="EMBL" id="ASHM01074519">
    <property type="protein sequence ID" value="PNX56436.1"/>
    <property type="molecule type" value="Genomic_DNA"/>
</dbReference>
<evidence type="ECO:0000313" key="2">
    <source>
        <dbReference type="Proteomes" id="UP000236291"/>
    </source>
</evidence>
<protein>
    <submittedName>
        <fullName evidence="1">Isochorismate synthase</fullName>
    </submittedName>
</protein>
<dbReference type="GO" id="GO:0042372">
    <property type="term" value="P:phylloquinone biosynthetic process"/>
    <property type="evidence" value="ECO:0007669"/>
    <property type="project" value="TreeGrafter"/>
</dbReference>
<accession>A0A2K3JQY5</accession>
<dbReference type="PANTHER" id="PTHR47253">
    <property type="match status" value="1"/>
</dbReference>
<name>A0A2K3JQY5_TRIPR</name>
<gene>
    <name evidence="1" type="ORF">L195_g049881</name>
</gene>
<comment type="caution">
    <text evidence="1">The sequence shown here is derived from an EMBL/GenBank/DDBJ whole genome shotgun (WGS) entry which is preliminary data.</text>
</comment>
<dbReference type="AlphaFoldDB" id="A0A2K3JQY5"/>
<dbReference type="GO" id="GO:0009536">
    <property type="term" value="C:plastid"/>
    <property type="evidence" value="ECO:0007669"/>
    <property type="project" value="TreeGrafter"/>
</dbReference>
<sequence length="51" mass="5795">EVFDRGMYAGSVGWFGGVEGSNPYLEWDELELKTSQFTKLLKLDLPISNKK</sequence>
<reference evidence="1 2" key="1">
    <citation type="journal article" date="2014" name="Am. J. Bot.">
        <title>Genome assembly and annotation for red clover (Trifolium pratense; Fabaceae).</title>
        <authorList>
            <person name="Istvanek J."/>
            <person name="Jaros M."/>
            <person name="Krenek A."/>
            <person name="Repkova J."/>
        </authorList>
    </citation>
    <scope>NUCLEOTIDE SEQUENCE [LARGE SCALE GENOMIC DNA]</scope>
    <source>
        <strain evidence="2">cv. Tatra</strain>
        <tissue evidence="1">Young leaves</tissue>
    </source>
</reference>
<dbReference type="SUPFAM" id="SSF56322">
    <property type="entry name" value="ADC synthase"/>
    <property type="match status" value="1"/>
</dbReference>
<proteinExistence type="predicted"/>
<organism evidence="1 2">
    <name type="scientific">Trifolium pratense</name>
    <name type="common">Red clover</name>
    <dbReference type="NCBI Taxonomy" id="57577"/>
    <lineage>
        <taxon>Eukaryota</taxon>
        <taxon>Viridiplantae</taxon>
        <taxon>Streptophyta</taxon>
        <taxon>Embryophyta</taxon>
        <taxon>Tracheophyta</taxon>
        <taxon>Spermatophyta</taxon>
        <taxon>Magnoliopsida</taxon>
        <taxon>eudicotyledons</taxon>
        <taxon>Gunneridae</taxon>
        <taxon>Pentapetalae</taxon>
        <taxon>rosids</taxon>
        <taxon>fabids</taxon>
        <taxon>Fabales</taxon>
        <taxon>Fabaceae</taxon>
        <taxon>Papilionoideae</taxon>
        <taxon>50 kb inversion clade</taxon>
        <taxon>NPAAA clade</taxon>
        <taxon>Hologalegina</taxon>
        <taxon>IRL clade</taxon>
        <taxon>Trifolieae</taxon>
        <taxon>Trifolium</taxon>
    </lineage>
</organism>
<dbReference type="GO" id="GO:0008909">
    <property type="term" value="F:isochorismate synthase activity"/>
    <property type="evidence" value="ECO:0007669"/>
    <property type="project" value="InterPro"/>
</dbReference>
<evidence type="ECO:0000313" key="1">
    <source>
        <dbReference type="EMBL" id="PNX56436.1"/>
    </source>
</evidence>
<dbReference type="PANTHER" id="PTHR47253:SF4">
    <property type="entry name" value="ISOCHORISMATE SYNTHASE 2, CHLOROPLASTIC"/>
    <property type="match status" value="1"/>
</dbReference>
<reference evidence="1 2" key="2">
    <citation type="journal article" date="2017" name="Front. Plant Sci.">
        <title>Gene Classification and Mining of Molecular Markers Useful in Red Clover (Trifolium pratense) Breeding.</title>
        <authorList>
            <person name="Istvanek J."/>
            <person name="Dluhosova J."/>
            <person name="Dluhos P."/>
            <person name="Patkova L."/>
            <person name="Nedelnik J."/>
            <person name="Repkova J."/>
        </authorList>
    </citation>
    <scope>NUCLEOTIDE SEQUENCE [LARGE SCALE GENOMIC DNA]</scope>
    <source>
        <strain evidence="2">cv. Tatra</strain>
        <tissue evidence="1">Young leaves</tissue>
    </source>
</reference>
<dbReference type="InterPro" id="IPR005801">
    <property type="entry name" value="ADC_synthase"/>
</dbReference>